<evidence type="ECO:0000256" key="1">
    <source>
        <dbReference type="SAM" id="Phobius"/>
    </source>
</evidence>
<evidence type="ECO:0000313" key="2">
    <source>
        <dbReference type="EMBL" id="GAT78537.1"/>
    </source>
</evidence>
<gene>
    <name evidence="2" type="primary">nuoM</name>
    <name evidence="2" type="ORF">EHRUM3_07630</name>
</gene>
<feature type="transmembrane region" description="Helical" evidence="1">
    <location>
        <begin position="6"/>
        <end position="27"/>
    </location>
</feature>
<keyword evidence="1" id="KW-0472">Membrane</keyword>
<protein>
    <submittedName>
        <fullName evidence="2">Monovalent cation/H+ antiporter subunit D</fullName>
    </submittedName>
</protein>
<keyword evidence="1" id="KW-1133">Transmembrane helix</keyword>
<feature type="non-terminal residue" evidence="2">
    <location>
        <position position="1"/>
    </location>
</feature>
<name>A0A170T1Y6_EHRRU</name>
<dbReference type="AlphaFoldDB" id="A0A170T1Y6"/>
<comment type="caution">
    <text evidence="2">The sequence shown here is derived from an EMBL/GenBank/DDBJ whole genome shotgun (WGS) entry which is preliminary data.</text>
</comment>
<sequence length="65" mass="7090">GDFLLYVSGIIVSIISDVLNCSTLLLCETHGKVVNISNMKSLGFAIILPMLFIIIMVSVYLCLNL</sequence>
<dbReference type="Proteomes" id="UP000092731">
    <property type="component" value="Unassembled WGS sequence"/>
</dbReference>
<organism evidence="2 3">
    <name type="scientific">Ehrlichia ruminantium</name>
    <name type="common">heartwater rickettsia</name>
    <name type="synonym">Cowdria ruminantium</name>
    <dbReference type="NCBI Taxonomy" id="779"/>
    <lineage>
        <taxon>Bacteria</taxon>
        <taxon>Pseudomonadati</taxon>
        <taxon>Pseudomonadota</taxon>
        <taxon>Alphaproteobacteria</taxon>
        <taxon>Rickettsiales</taxon>
        <taxon>Anaplasmataceae</taxon>
        <taxon>Ehrlichia</taxon>
    </lineage>
</organism>
<evidence type="ECO:0000313" key="3">
    <source>
        <dbReference type="Proteomes" id="UP000092731"/>
    </source>
</evidence>
<keyword evidence="1" id="KW-0812">Transmembrane</keyword>
<proteinExistence type="predicted"/>
<reference evidence="3" key="1">
    <citation type="submission" date="2016-05" db="EMBL/GenBank/DDBJ databases">
        <title>Draft genome sequences of four strains of Ehrlichia ruminantium, a tick-borne pathogen of ruminants, isolated from Zimbabwe, The Gambia and Ghana.</title>
        <authorList>
            <person name="Nakao R."/>
            <person name="Jongejan F."/>
            <person name="Sugimoto C."/>
        </authorList>
    </citation>
    <scope>NUCLEOTIDE SEQUENCE [LARGE SCALE GENOMIC DNA]</scope>
    <source>
        <strain evidence="3">Pokoase 417</strain>
    </source>
</reference>
<dbReference type="EMBL" id="BDDM01000237">
    <property type="protein sequence ID" value="GAT78537.1"/>
    <property type="molecule type" value="Genomic_DNA"/>
</dbReference>
<feature type="transmembrane region" description="Helical" evidence="1">
    <location>
        <begin position="39"/>
        <end position="61"/>
    </location>
</feature>
<accession>A0A170T1Y6</accession>